<dbReference type="PANTHER" id="PTHR43181">
    <property type="entry name" value="2-C-METHYL-D-ERYTHRITOL 2,4-CYCLODIPHOSPHATE SYNTHASE, CHLOROPLASTIC"/>
    <property type="match status" value="1"/>
</dbReference>
<protein>
    <recommendedName>
        <fullName evidence="4">2-C-methyl-D-erythritol 2,4-cyclodiphosphate synthase</fullName>
        <ecNumber evidence="4">4.6.1.12</ecNumber>
    </recommendedName>
</protein>
<dbReference type="GO" id="GO:0019288">
    <property type="term" value="P:isopentenyl diphosphate biosynthetic process, methylerythritol 4-phosphate pathway"/>
    <property type="evidence" value="ECO:0007669"/>
    <property type="project" value="UniProtKB-UniPathway"/>
</dbReference>
<dbReference type="GO" id="GO:0016114">
    <property type="term" value="P:terpenoid biosynthetic process"/>
    <property type="evidence" value="ECO:0007669"/>
    <property type="project" value="InterPro"/>
</dbReference>
<accession>A0A381UZV6</accession>
<feature type="domain" description="2-C-methyl-D-erythritol 2,4-cyclodiphosphate synthase" evidence="8">
    <location>
        <begin position="1"/>
        <end position="154"/>
    </location>
</feature>
<evidence type="ECO:0000256" key="7">
    <source>
        <dbReference type="ARBA" id="ARBA00023239"/>
    </source>
</evidence>
<evidence type="ECO:0000256" key="3">
    <source>
        <dbReference type="ARBA" id="ARBA00004709"/>
    </source>
</evidence>
<dbReference type="Gene3D" id="3.30.1330.50">
    <property type="entry name" value="2-C-methyl-D-erythritol 2,4-cyclodiphosphate synthase"/>
    <property type="match status" value="1"/>
</dbReference>
<dbReference type="Pfam" id="PF02542">
    <property type="entry name" value="YgbB"/>
    <property type="match status" value="1"/>
</dbReference>
<evidence type="ECO:0000256" key="4">
    <source>
        <dbReference type="ARBA" id="ARBA00012579"/>
    </source>
</evidence>
<organism evidence="9">
    <name type="scientific">marine metagenome</name>
    <dbReference type="NCBI Taxonomy" id="408172"/>
    <lineage>
        <taxon>unclassified sequences</taxon>
        <taxon>metagenomes</taxon>
        <taxon>ecological metagenomes</taxon>
    </lineage>
</organism>
<dbReference type="EMBL" id="UINC01007497">
    <property type="protein sequence ID" value="SVA33652.1"/>
    <property type="molecule type" value="Genomic_DNA"/>
</dbReference>
<gene>
    <name evidence="9" type="ORF">METZ01_LOCUS86506</name>
</gene>
<dbReference type="PROSITE" id="PS01350">
    <property type="entry name" value="ISPF"/>
    <property type="match status" value="1"/>
</dbReference>
<dbReference type="UniPathway" id="UPA00056">
    <property type="reaction ID" value="UER00095"/>
</dbReference>
<dbReference type="SUPFAM" id="SSF69765">
    <property type="entry name" value="IpsF-like"/>
    <property type="match status" value="1"/>
</dbReference>
<dbReference type="CDD" id="cd00554">
    <property type="entry name" value="MECDP_synthase"/>
    <property type="match status" value="1"/>
</dbReference>
<dbReference type="NCBIfam" id="TIGR00151">
    <property type="entry name" value="ispF"/>
    <property type="match status" value="1"/>
</dbReference>
<evidence type="ECO:0000256" key="2">
    <source>
        <dbReference type="ARBA" id="ARBA00001968"/>
    </source>
</evidence>
<dbReference type="HAMAP" id="MF_00107">
    <property type="entry name" value="IspF"/>
    <property type="match status" value="1"/>
</dbReference>
<comment type="pathway">
    <text evidence="3">Isoprenoid biosynthesis; isopentenyl diphosphate biosynthesis via DXP pathway; isopentenyl diphosphate from 1-deoxy-D-xylulose 5-phosphate: step 4/6.</text>
</comment>
<dbReference type="InterPro" id="IPR020555">
    <property type="entry name" value="MECDP_synthase_CS"/>
</dbReference>
<evidence type="ECO:0000256" key="1">
    <source>
        <dbReference type="ARBA" id="ARBA00000200"/>
    </source>
</evidence>
<dbReference type="AlphaFoldDB" id="A0A381UZV6"/>
<dbReference type="GO" id="GO:0046872">
    <property type="term" value="F:metal ion binding"/>
    <property type="evidence" value="ECO:0007669"/>
    <property type="project" value="UniProtKB-KW"/>
</dbReference>
<dbReference type="InterPro" id="IPR003526">
    <property type="entry name" value="MECDP_synthase"/>
</dbReference>
<sequence length="158" mass="16579">MRSGVGYDVHAFAVGRILVLGGVQIEHDKGLAGHSDGDALIHAIMDSILGAAGLGDIGMLFPSDAPLLEGIASTTLLKKVKEKVESAGYETIFVDATIIAQNPRVTPYISSMKRTLSRIIGIDSESINIKATTTDGLGFVGREEGIGCLAISTLKKLK</sequence>
<keyword evidence="7" id="KW-0456">Lyase</keyword>
<reference evidence="9" key="1">
    <citation type="submission" date="2018-05" db="EMBL/GenBank/DDBJ databases">
        <authorList>
            <person name="Lanie J.A."/>
            <person name="Ng W.-L."/>
            <person name="Kazmierczak K.M."/>
            <person name="Andrzejewski T.M."/>
            <person name="Davidsen T.M."/>
            <person name="Wayne K.J."/>
            <person name="Tettelin H."/>
            <person name="Glass J.I."/>
            <person name="Rusch D."/>
            <person name="Podicherti R."/>
            <person name="Tsui H.-C.T."/>
            <person name="Winkler M.E."/>
        </authorList>
    </citation>
    <scope>NUCLEOTIDE SEQUENCE</scope>
</reference>
<name>A0A381UZV6_9ZZZZ</name>
<dbReference type="GO" id="GO:0008685">
    <property type="term" value="F:2-C-methyl-D-erythritol 2,4-cyclodiphosphate synthase activity"/>
    <property type="evidence" value="ECO:0007669"/>
    <property type="project" value="UniProtKB-EC"/>
</dbReference>
<evidence type="ECO:0000256" key="5">
    <source>
        <dbReference type="ARBA" id="ARBA00022723"/>
    </source>
</evidence>
<dbReference type="EC" id="4.6.1.12" evidence="4"/>
<comment type="cofactor">
    <cofactor evidence="2">
        <name>a divalent metal cation</name>
        <dbReference type="ChEBI" id="CHEBI:60240"/>
    </cofactor>
</comment>
<dbReference type="PANTHER" id="PTHR43181:SF1">
    <property type="entry name" value="2-C-METHYL-D-ERYTHRITOL 2,4-CYCLODIPHOSPHATE SYNTHASE, CHLOROPLASTIC"/>
    <property type="match status" value="1"/>
</dbReference>
<evidence type="ECO:0000259" key="8">
    <source>
        <dbReference type="Pfam" id="PF02542"/>
    </source>
</evidence>
<keyword evidence="5" id="KW-0479">Metal-binding</keyword>
<keyword evidence="6" id="KW-0414">Isoprene biosynthesis</keyword>
<evidence type="ECO:0000256" key="6">
    <source>
        <dbReference type="ARBA" id="ARBA00023229"/>
    </source>
</evidence>
<dbReference type="InterPro" id="IPR036571">
    <property type="entry name" value="MECDP_synthase_sf"/>
</dbReference>
<proteinExistence type="inferred from homology"/>
<comment type="catalytic activity">
    <reaction evidence="1">
        <text>4-CDP-2-C-methyl-D-erythritol 2-phosphate = 2-C-methyl-D-erythritol 2,4-cyclic diphosphate + CMP</text>
        <dbReference type="Rhea" id="RHEA:23864"/>
        <dbReference type="ChEBI" id="CHEBI:57919"/>
        <dbReference type="ChEBI" id="CHEBI:58483"/>
        <dbReference type="ChEBI" id="CHEBI:60377"/>
        <dbReference type="EC" id="4.6.1.12"/>
    </reaction>
</comment>
<evidence type="ECO:0000313" key="9">
    <source>
        <dbReference type="EMBL" id="SVA33652.1"/>
    </source>
</evidence>